<proteinExistence type="predicted"/>
<keyword evidence="5" id="KW-0804">Transcription</keyword>
<feature type="compositionally biased region" description="Basic residues" evidence="7">
    <location>
        <begin position="22"/>
        <end position="39"/>
    </location>
</feature>
<dbReference type="CDD" id="cd00018">
    <property type="entry name" value="AP2"/>
    <property type="match status" value="1"/>
</dbReference>
<keyword evidence="6" id="KW-0539">Nucleus</keyword>
<accession>A0A8J5V887</accession>
<dbReference type="PANTHER" id="PTHR31839:SF42">
    <property type="entry name" value="DEHYDRATION-RESPONSIVE ELEMENT-BINDING PROTEIN 1F"/>
    <property type="match status" value="1"/>
</dbReference>
<evidence type="ECO:0000259" key="8">
    <source>
        <dbReference type="PROSITE" id="PS51032"/>
    </source>
</evidence>
<dbReference type="SMART" id="SM00380">
    <property type="entry name" value="AP2"/>
    <property type="match status" value="1"/>
</dbReference>
<evidence type="ECO:0000256" key="1">
    <source>
        <dbReference type="ARBA" id="ARBA00004123"/>
    </source>
</evidence>
<keyword evidence="4" id="KW-0238">DNA-binding</keyword>
<reference evidence="9" key="1">
    <citation type="journal article" date="2021" name="bioRxiv">
        <title>Whole Genome Assembly and Annotation of Northern Wild Rice, Zizania palustris L., Supports a Whole Genome Duplication in the Zizania Genus.</title>
        <authorList>
            <person name="Haas M."/>
            <person name="Kono T."/>
            <person name="Macchietto M."/>
            <person name="Millas R."/>
            <person name="McGilp L."/>
            <person name="Shao M."/>
            <person name="Duquette J."/>
            <person name="Hirsch C.N."/>
            <person name="Kimball J."/>
        </authorList>
    </citation>
    <scope>NUCLEOTIDE SEQUENCE</scope>
    <source>
        <tissue evidence="9">Fresh leaf tissue</tissue>
    </source>
</reference>
<keyword evidence="10" id="KW-1185">Reference proteome</keyword>
<feature type="compositionally biased region" description="Low complexity" evidence="7">
    <location>
        <begin position="7"/>
        <end position="16"/>
    </location>
</feature>
<name>A0A8J5V887_ZIZPA</name>
<feature type="domain" description="AP2/ERF" evidence="8">
    <location>
        <begin position="44"/>
        <end position="103"/>
    </location>
</feature>
<dbReference type="GO" id="GO:0003700">
    <property type="term" value="F:DNA-binding transcription factor activity"/>
    <property type="evidence" value="ECO:0007669"/>
    <property type="project" value="InterPro"/>
</dbReference>
<evidence type="ECO:0000256" key="5">
    <source>
        <dbReference type="ARBA" id="ARBA00023163"/>
    </source>
</evidence>
<gene>
    <name evidence="9" type="ORF">GUJ93_ZPchr0001g30259</name>
</gene>
<dbReference type="InterPro" id="IPR045277">
    <property type="entry name" value="DRE1A-I"/>
</dbReference>
<organism evidence="9 10">
    <name type="scientific">Zizania palustris</name>
    <name type="common">Northern wild rice</name>
    <dbReference type="NCBI Taxonomy" id="103762"/>
    <lineage>
        <taxon>Eukaryota</taxon>
        <taxon>Viridiplantae</taxon>
        <taxon>Streptophyta</taxon>
        <taxon>Embryophyta</taxon>
        <taxon>Tracheophyta</taxon>
        <taxon>Spermatophyta</taxon>
        <taxon>Magnoliopsida</taxon>
        <taxon>Liliopsida</taxon>
        <taxon>Poales</taxon>
        <taxon>Poaceae</taxon>
        <taxon>BOP clade</taxon>
        <taxon>Oryzoideae</taxon>
        <taxon>Oryzeae</taxon>
        <taxon>Zizaniinae</taxon>
        <taxon>Zizania</taxon>
    </lineage>
</organism>
<reference evidence="9" key="2">
    <citation type="submission" date="2021-02" db="EMBL/GenBank/DDBJ databases">
        <authorList>
            <person name="Kimball J.A."/>
            <person name="Haas M.W."/>
            <person name="Macchietto M."/>
            <person name="Kono T."/>
            <person name="Duquette J."/>
            <person name="Shao M."/>
        </authorList>
    </citation>
    <scope>NUCLEOTIDE SEQUENCE</scope>
    <source>
        <tissue evidence="9">Fresh leaf tissue</tissue>
    </source>
</reference>
<evidence type="ECO:0000256" key="6">
    <source>
        <dbReference type="ARBA" id="ARBA00023242"/>
    </source>
</evidence>
<comment type="caution">
    <text evidence="9">The sequence shown here is derived from an EMBL/GenBank/DDBJ whole genome shotgun (WGS) entry which is preliminary data.</text>
</comment>
<dbReference type="InterPro" id="IPR001471">
    <property type="entry name" value="AP2/ERF_dom"/>
</dbReference>
<dbReference type="PROSITE" id="PS51032">
    <property type="entry name" value="AP2_ERF"/>
    <property type="match status" value="1"/>
</dbReference>
<dbReference type="Pfam" id="PF00847">
    <property type="entry name" value="AP2"/>
    <property type="match status" value="1"/>
</dbReference>
<dbReference type="PANTHER" id="PTHR31839">
    <property type="entry name" value="DEHYDRATION-RESPONSIVE ELEMENT-BINDING PROTEIN 1D"/>
    <property type="match status" value="1"/>
</dbReference>
<evidence type="ECO:0000313" key="9">
    <source>
        <dbReference type="EMBL" id="KAG8053820.1"/>
    </source>
</evidence>
<dbReference type="GO" id="GO:0003677">
    <property type="term" value="F:DNA binding"/>
    <property type="evidence" value="ECO:0007669"/>
    <property type="project" value="UniProtKB-KW"/>
</dbReference>
<dbReference type="AlphaFoldDB" id="A0A8J5V887"/>
<sequence>MDTEDTSSASSSSLSPPSSPSGRHRLPPKRRAGRKKFRETRHPVYRGVRARAGGSRWVCEVREPQAQARIWLGTYPTPEMAARAHDVAAIALRGARAAELNFPDSVSTLPRARTASPEDIRLTAAQAAELYRPPTMHVAAAAAAAPPPAPLALALPYHDGMSGATAQAAAFVDEDAIFDMPGLIDDMARGMLLTPPAMRRGLDWAAIDDDHCHIMDYNLWTYTD</sequence>
<dbReference type="Proteomes" id="UP000729402">
    <property type="component" value="Unassembled WGS sequence"/>
</dbReference>
<keyword evidence="3" id="KW-0346">Stress response</keyword>
<evidence type="ECO:0000256" key="4">
    <source>
        <dbReference type="ARBA" id="ARBA00023125"/>
    </source>
</evidence>
<protein>
    <recommendedName>
        <fullName evidence="8">AP2/ERF domain-containing protein</fullName>
    </recommendedName>
</protein>
<evidence type="ECO:0000256" key="3">
    <source>
        <dbReference type="ARBA" id="ARBA00023016"/>
    </source>
</evidence>
<evidence type="ECO:0000256" key="2">
    <source>
        <dbReference type="ARBA" id="ARBA00023015"/>
    </source>
</evidence>
<evidence type="ECO:0000256" key="7">
    <source>
        <dbReference type="SAM" id="MobiDB-lite"/>
    </source>
</evidence>
<keyword evidence="2" id="KW-0805">Transcription regulation</keyword>
<dbReference type="GO" id="GO:0005634">
    <property type="term" value="C:nucleus"/>
    <property type="evidence" value="ECO:0007669"/>
    <property type="project" value="UniProtKB-SubCell"/>
</dbReference>
<dbReference type="OrthoDB" id="676764at2759"/>
<feature type="region of interest" description="Disordered" evidence="7">
    <location>
        <begin position="1"/>
        <end position="41"/>
    </location>
</feature>
<dbReference type="EMBL" id="JAAALK010000288">
    <property type="protein sequence ID" value="KAG8053820.1"/>
    <property type="molecule type" value="Genomic_DNA"/>
</dbReference>
<evidence type="ECO:0000313" key="10">
    <source>
        <dbReference type="Proteomes" id="UP000729402"/>
    </source>
</evidence>
<comment type="subcellular location">
    <subcellularLocation>
        <location evidence="1">Nucleus</location>
    </subcellularLocation>
</comment>